<dbReference type="OrthoDB" id="122149at2759"/>
<feature type="transmembrane region" description="Helical" evidence="1">
    <location>
        <begin position="20"/>
        <end position="46"/>
    </location>
</feature>
<sequence length="731" mass="82962">MSSEIASQDVVVVPWWAFTIWWFVFLAVHLITCSYNMAYAIFYWWLDDTTIAQYLVFYRVGLQPNYYGVVATVYLIVSLIHVVCILLMVGSSIWLRRLSFTPWNGFKFFSTTSSPKLKNEIQIIKVRARRRSSSSLNSAILKRVSTLTERVTNRHGILGVNGKHFHVIYIAREFVETTLQTIQAYRMSHFLPSTLLNRFYVISVVLNCWSPVIVYSLFFQSNEGHKRFACLVSDLILNLMSNMGVTFIVVLSYIGQYDPETTDFGLNPWYNDEWAAVALNEFQMVLVVSWSDLASRAIFSLGLLMTTTNLKELLYSTPRHANRVVAISNKPVDIPTSLAVKSTCSLKRDMPSVRLIPGRDNGRPTVRKICIRVREFAMRVIFFVWGVGILGLHIQASVQASLHQCTLQVRPWAVSRPYCFLVCLDCHRLGISGHLEEIDTKWREFDGSTAVMMVIKHCPSLDIPDIFAEFHQLISTKVYNSTIVEWRNSAAITNSNHPEFLSLMLVRVNMTDGQLPEGFQSTEMPINLYDFEFCITNLRELPDDLDTKWYHGSYIIIEYSQLEIVPATLLRIMPSYFSLSGNPISELPPEIFEIEGLTDLGIADTKIRQLPQNVTQVSSTLTSIYVEGTNISYFWSWTDQFLGRPSVRDVPRSIYASGSIYCNEIEGIKNGSAKSFSSVFSSNYSTQLMNSTNARPNGGIWSFVDCNPPISGISGPLYPLTAEDKQNGINS</sequence>
<keyword evidence="3" id="KW-1185">Reference proteome</keyword>
<evidence type="ECO:0000313" key="2">
    <source>
        <dbReference type="EMBL" id="OWZ00523.1"/>
    </source>
</evidence>
<evidence type="ECO:0000256" key="1">
    <source>
        <dbReference type="SAM" id="Phobius"/>
    </source>
</evidence>
<dbReference type="InterPro" id="IPR032675">
    <property type="entry name" value="LRR_dom_sf"/>
</dbReference>
<name>A0A225V5A8_9STRA</name>
<feature type="transmembrane region" description="Helical" evidence="1">
    <location>
        <begin position="376"/>
        <end position="396"/>
    </location>
</feature>
<dbReference type="SUPFAM" id="SSF52058">
    <property type="entry name" value="L domain-like"/>
    <property type="match status" value="1"/>
</dbReference>
<evidence type="ECO:0000313" key="3">
    <source>
        <dbReference type="Proteomes" id="UP000198211"/>
    </source>
</evidence>
<feature type="transmembrane region" description="Helical" evidence="1">
    <location>
        <begin position="66"/>
        <end position="95"/>
    </location>
</feature>
<dbReference type="EMBL" id="NBNE01007541">
    <property type="protein sequence ID" value="OWZ00523.1"/>
    <property type="molecule type" value="Genomic_DNA"/>
</dbReference>
<protein>
    <submittedName>
        <fullName evidence="2">Uncharacterized protein</fullName>
    </submittedName>
</protein>
<keyword evidence="1" id="KW-0812">Transmembrane</keyword>
<organism evidence="2 3">
    <name type="scientific">Phytophthora megakarya</name>
    <dbReference type="NCBI Taxonomy" id="4795"/>
    <lineage>
        <taxon>Eukaryota</taxon>
        <taxon>Sar</taxon>
        <taxon>Stramenopiles</taxon>
        <taxon>Oomycota</taxon>
        <taxon>Peronosporomycetes</taxon>
        <taxon>Peronosporales</taxon>
        <taxon>Peronosporaceae</taxon>
        <taxon>Phytophthora</taxon>
    </lineage>
</organism>
<reference evidence="3" key="1">
    <citation type="submission" date="2017-03" db="EMBL/GenBank/DDBJ databases">
        <title>Phytopthora megakarya and P. palmivora, two closely related causual agents of cacao black pod achieved similar genome size and gene model numbers by different mechanisms.</title>
        <authorList>
            <person name="Ali S."/>
            <person name="Shao J."/>
            <person name="Larry D.J."/>
            <person name="Kronmiller B."/>
            <person name="Shen D."/>
            <person name="Strem M.D."/>
            <person name="Melnick R.L."/>
            <person name="Guiltinan M.J."/>
            <person name="Tyler B.M."/>
            <person name="Meinhardt L.W."/>
            <person name="Bailey B.A."/>
        </authorList>
    </citation>
    <scope>NUCLEOTIDE SEQUENCE [LARGE SCALE GENOMIC DNA]</scope>
    <source>
        <strain evidence="3">zdho120</strain>
    </source>
</reference>
<dbReference type="AlphaFoldDB" id="A0A225V5A8"/>
<dbReference type="STRING" id="4795.A0A225V5A8"/>
<accession>A0A225V5A8</accession>
<feature type="transmembrane region" description="Helical" evidence="1">
    <location>
        <begin position="199"/>
        <end position="219"/>
    </location>
</feature>
<keyword evidence="1" id="KW-0472">Membrane</keyword>
<dbReference type="Proteomes" id="UP000198211">
    <property type="component" value="Unassembled WGS sequence"/>
</dbReference>
<comment type="caution">
    <text evidence="2">The sequence shown here is derived from an EMBL/GenBank/DDBJ whole genome shotgun (WGS) entry which is preliminary data.</text>
</comment>
<dbReference type="Gene3D" id="3.80.10.10">
    <property type="entry name" value="Ribonuclease Inhibitor"/>
    <property type="match status" value="1"/>
</dbReference>
<feature type="transmembrane region" description="Helical" evidence="1">
    <location>
        <begin position="231"/>
        <end position="254"/>
    </location>
</feature>
<keyword evidence="1" id="KW-1133">Transmembrane helix</keyword>
<proteinExistence type="predicted"/>
<gene>
    <name evidence="2" type="ORF">PHMEG_00028264</name>
</gene>